<dbReference type="EMBL" id="LUHQ01000005">
    <property type="protein sequence ID" value="OAO90747.1"/>
    <property type="molecule type" value="Genomic_DNA"/>
</dbReference>
<organism evidence="1 2">
    <name type="scientific">Arabidopsis thaliana</name>
    <name type="common">Mouse-ear cress</name>
    <dbReference type="NCBI Taxonomy" id="3702"/>
    <lineage>
        <taxon>Eukaryota</taxon>
        <taxon>Viridiplantae</taxon>
        <taxon>Streptophyta</taxon>
        <taxon>Embryophyta</taxon>
        <taxon>Tracheophyta</taxon>
        <taxon>Spermatophyta</taxon>
        <taxon>Magnoliopsida</taxon>
        <taxon>eudicotyledons</taxon>
        <taxon>Gunneridae</taxon>
        <taxon>Pentapetalae</taxon>
        <taxon>rosids</taxon>
        <taxon>malvids</taxon>
        <taxon>Brassicales</taxon>
        <taxon>Brassicaceae</taxon>
        <taxon>Camelineae</taxon>
        <taxon>Arabidopsis</taxon>
    </lineage>
</organism>
<name>A0A178UC66_ARATH</name>
<protein>
    <submittedName>
        <fullName evidence="1">Uncharacterized protein</fullName>
    </submittedName>
</protein>
<dbReference type="Proteomes" id="UP000078284">
    <property type="component" value="Chromosome 5"/>
</dbReference>
<accession>A0A178UC66</accession>
<sequence length="64" mass="7630">MNHQIYETLELVRRRELRSVANTLSQTVLHRPPSSTQHNSRFQSEALNYSRLRLQQEMKDLFSS</sequence>
<evidence type="ECO:0000313" key="1">
    <source>
        <dbReference type="EMBL" id="OAO90747.1"/>
    </source>
</evidence>
<gene>
    <name evidence="1" type="ordered locus">AXX17_At5g37990</name>
</gene>
<dbReference type="AlphaFoldDB" id="A0A178UC66"/>
<proteinExistence type="predicted"/>
<reference evidence="2" key="1">
    <citation type="journal article" date="2016" name="Proc. Natl. Acad. Sci. U.S.A.">
        <title>Chromosome-level assembly of Arabidopsis thaliana Ler reveals the extent of translocation and inversion polymorphisms.</title>
        <authorList>
            <person name="Zapata L."/>
            <person name="Ding J."/>
            <person name="Willing E.M."/>
            <person name="Hartwig B."/>
            <person name="Bezdan D."/>
            <person name="Jiao W.B."/>
            <person name="Patel V."/>
            <person name="Velikkakam James G."/>
            <person name="Koornneef M."/>
            <person name="Ossowski S."/>
            <person name="Schneeberger K."/>
        </authorList>
    </citation>
    <scope>NUCLEOTIDE SEQUENCE [LARGE SCALE GENOMIC DNA]</scope>
    <source>
        <strain evidence="2">cv. Landsberg erecta</strain>
    </source>
</reference>
<evidence type="ECO:0000313" key="2">
    <source>
        <dbReference type="Proteomes" id="UP000078284"/>
    </source>
</evidence>
<comment type="caution">
    <text evidence="1">The sequence shown here is derived from an EMBL/GenBank/DDBJ whole genome shotgun (WGS) entry which is preliminary data.</text>
</comment>